<name>A0A6A3QKQ8_9STRA</name>
<evidence type="ECO:0000313" key="3">
    <source>
        <dbReference type="EMBL" id="KAE9066667.1"/>
    </source>
</evidence>
<keyword evidence="11" id="KW-1185">Reference proteome</keyword>
<proteinExistence type="predicted"/>
<dbReference type="Proteomes" id="UP000460718">
    <property type="component" value="Unassembled WGS sequence"/>
</dbReference>
<dbReference type="EMBL" id="QXFZ01003873">
    <property type="protein sequence ID" value="KAE9066667.1"/>
    <property type="molecule type" value="Genomic_DNA"/>
</dbReference>
<gene>
    <name evidence="9" type="ORF">PF001_g26620</name>
    <name evidence="7" type="ORF">PF002_g28521</name>
    <name evidence="8" type="ORF">PF004_g25962</name>
    <name evidence="6" type="ORF">PF005_g28397</name>
    <name evidence="5" type="ORF">PF006_g27838</name>
    <name evidence="3" type="ORF">PF007_g28356</name>
    <name evidence="1" type="ORF">PF009_g28774</name>
    <name evidence="4" type="ORF">PF010_g26708</name>
    <name evidence="2" type="ORF">PF011_g24638</name>
</gene>
<evidence type="ECO:0000313" key="14">
    <source>
        <dbReference type="Proteomes" id="UP000440732"/>
    </source>
</evidence>
<evidence type="ECO:0000313" key="10">
    <source>
        <dbReference type="Proteomes" id="UP000429523"/>
    </source>
</evidence>
<evidence type="ECO:0000313" key="17">
    <source>
        <dbReference type="Proteomes" id="UP000476176"/>
    </source>
</evidence>
<dbReference type="EMBL" id="QXGE01003385">
    <property type="protein sequence ID" value="KAE9275374.1"/>
    <property type="molecule type" value="Genomic_DNA"/>
</dbReference>
<evidence type="ECO:0000313" key="1">
    <source>
        <dbReference type="EMBL" id="KAE8920939.1"/>
    </source>
</evidence>
<evidence type="ECO:0000313" key="4">
    <source>
        <dbReference type="EMBL" id="KAE9069316.1"/>
    </source>
</evidence>
<dbReference type="Proteomes" id="UP000433483">
    <property type="component" value="Unassembled WGS sequence"/>
</dbReference>
<evidence type="ECO:0000313" key="8">
    <source>
        <dbReference type="EMBL" id="KAE9176793.1"/>
    </source>
</evidence>
<evidence type="ECO:0000313" key="7">
    <source>
        <dbReference type="EMBL" id="KAE9176751.1"/>
    </source>
</evidence>
<evidence type="ECO:0000313" key="16">
    <source>
        <dbReference type="Proteomes" id="UP000460718"/>
    </source>
</evidence>
<protein>
    <submittedName>
        <fullName evidence="5">Uncharacterized protein</fullName>
    </submittedName>
</protein>
<dbReference type="Proteomes" id="UP000441208">
    <property type="component" value="Unassembled WGS sequence"/>
</dbReference>
<evidence type="ECO:0000313" key="13">
    <source>
        <dbReference type="Proteomes" id="UP000440367"/>
    </source>
</evidence>
<evidence type="ECO:0000313" key="5">
    <source>
        <dbReference type="EMBL" id="KAE9077849.1"/>
    </source>
</evidence>
<dbReference type="Proteomes" id="UP000440732">
    <property type="component" value="Unassembled WGS sequence"/>
</dbReference>
<dbReference type="Proteomes" id="UP000440367">
    <property type="component" value="Unassembled WGS sequence"/>
</dbReference>
<sequence length="113" mass="12526">MCVVVPGLLVAPYANAMDAANSSFRDPDQLYDPVFITQLLLEFQLTFASGLTDFTAYPHSSPAHDIWQHLGGRPLDAAALQLQQREASRFWVVVSRSRDQPEPRDCDSCVAFG</sequence>
<evidence type="ECO:0000313" key="6">
    <source>
        <dbReference type="EMBL" id="KAE9168390.1"/>
    </source>
</evidence>
<dbReference type="EMBL" id="QXGC01003302">
    <property type="protein sequence ID" value="KAE9176793.1"/>
    <property type="molecule type" value="Genomic_DNA"/>
</dbReference>
<evidence type="ECO:0000313" key="2">
    <source>
        <dbReference type="EMBL" id="KAE8975019.1"/>
    </source>
</evidence>
<accession>A0A6A3QKQ8</accession>
<dbReference type="Proteomes" id="UP000437068">
    <property type="component" value="Unassembled WGS sequence"/>
</dbReference>
<dbReference type="EMBL" id="QXGB01003911">
    <property type="protein sequence ID" value="KAE9168390.1"/>
    <property type="molecule type" value="Genomic_DNA"/>
</dbReference>
<dbReference type="EMBL" id="QXGA01003932">
    <property type="protein sequence ID" value="KAE9077849.1"/>
    <property type="molecule type" value="Genomic_DNA"/>
</dbReference>
<dbReference type="Proteomes" id="UP000488956">
    <property type="component" value="Unassembled WGS sequence"/>
</dbReference>
<reference evidence="10 11" key="1">
    <citation type="submission" date="2018-08" db="EMBL/GenBank/DDBJ databases">
        <title>Genomic investigation of the strawberry pathogen Phytophthora fragariae indicates pathogenicity is determined by transcriptional variation in three key races.</title>
        <authorList>
            <person name="Adams T.M."/>
            <person name="Armitage A.D."/>
            <person name="Sobczyk M.K."/>
            <person name="Bates H.J."/>
            <person name="Dunwell J.M."/>
            <person name="Nellist C.F."/>
            <person name="Harrison R.J."/>
        </authorList>
    </citation>
    <scope>NUCLEOTIDE SEQUENCE [LARGE SCALE GENOMIC DNA]</scope>
    <source>
        <strain evidence="9 12">A4</strain>
        <strain evidence="7 13">BC-1</strain>
        <strain evidence="8 17">BC-23</strain>
        <strain evidence="6 11">NOV-27</strain>
        <strain evidence="5 14">NOV-5</strain>
        <strain evidence="3 15">NOV-71</strain>
        <strain evidence="1 10">NOV-9</strain>
        <strain evidence="4 18">ONT-3</strain>
        <strain evidence="2 16">SCRP245</strain>
    </source>
</reference>
<dbReference type="EMBL" id="QXFX01003391">
    <property type="protein sequence ID" value="KAE9069316.1"/>
    <property type="molecule type" value="Genomic_DNA"/>
</dbReference>
<evidence type="ECO:0000313" key="18">
    <source>
        <dbReference type="Proteomes" id="UP000488956"/>
    </source>
</evidence>
<dbReference type="Proteomes" id="UP000476176">
    <property type="component" value="Unassembled WGS sequence"/>
</dbReference>
<dbReference type="Proteomes" id="UP000429523">
    <property type="component" value="Unassembled WGS sequence"/>
</dbReference>
<organism evidence="5 14">
    <name type="scientific">Phytophthora fragariae</name>
    <dbReference type="NCBI Taxonomy" id="53985"/>
    <lineage>
        <taxon>Eukaryota</taxon>
        <taxon>Sar</taxon>
        <taxon>Stramenopiles</taxon>
        <taxon>Oomycota</taxon>
        <taxon>Peronosporomycetes</taxon>
        <taxon>Peronosporales</taxon>
        <taxon>Peronosporaceae</taxon>
        <taxon>Phytophthora</taxon>
    </lineage>
</organism>
<evidence type="ECO:0000313" key="11">
    <source>
        <dbReference type="Proteomes" id="UP000433483"/>
    </source>
</evidence>
<evidence type="ECO:0000313" key="15">
    <source>
        <dbReference type="Proteomes" id="UP000441208"/>
    </source>
</evidence>
<evidence type="ECO:0000313" key="9">
    <source>
        <dbReference type="EMBL" id="KAE9275374.1"/>
    </source>
</evidence>
<evidence type="ECO:0000313" key="12">
    <source>
        <dbReference type="Proteomes" id="UP000437068"/>
    </source>
</evidence>
<dbReference type="EMBL" id="QXGF01003744">
    <property type="protein sequence ID" value="KAE8920939.1"/>
    <property type="molecule type" value="Genomic_DNA"/>
</dbReference>
<dbReference type="AlphaFoldDB" id="A0A6A3QKQ8"/>
<dbReference type="EMBL" id="QXFW01002836">
    <property type="protein sequence ID" value="KAE8975019.1"/>
    <property type="molecule type" value="Genomic_DNA"/>
</dbReference>
<comment type="caution">
    <text evidence="5">The sequence shown here is derived from an EMBL/GenBank/DDBJ whole genome shotgun (WGS) entry which is preliminary data.</text>
</comment>
<dbReference type="EMBL" id="QXGD01003536">
    <property type="protein sequence ID" value="KAE9176751.1"/>
    <property type="molecule type" value="Genomic_DNA"/>
</dbReference>